<organism evidence="1 2">
    <name type="scientific">Streptomyces marianii</name>
    <dbReference type="NCBI Taxonomy" id="1817406"/>
    <lineage>
        <taxon>Bacteria</taxon>
        <taxon>Bacillati</taxon>
        <taxon>Actinomycetota</taxon>
        <taxon>Actinomycetes</taxon>
        <taxon>Kitasatosporales</taxon>
        <taxon>Streptomycetaceae</taxon>
        <taxon>Streptomyces</taxon>
    </lineage>
</organism>
<sequence>MGPVSTFHVTMQFQADGPAVEGAWVDGEIALGRYRDWVGSHGSLDGVLIRLTEETTDGHVRVIRAWTKDHGEHQPSPAS</sequence>
<name>A0A5R9DTG4_9ACTN</name>
<dbReference type="OrthoDB" id="4253057at2"/>
<dbReference type="Proteomes" id="UP000305921">
    <property type="component" value="Unassembled WGS sequence"/>
</dbReference>
<keyword evidence="2" id="KW-1185">Reference proteome</keyword>
<comment type="caution">
    <text evidence="1">The sequence shown here is derived from an EMBL/GenBank/DDBJ whole genome shotgun (WGS) entry which is preliminary data.</text>
</comment>
<dbReference type="EMBL" id="VAWE01000003">
    <property type="protein sequence ID" value="TLQ38970.1"/>
    <property type="molecule type" value="Genomic_DNA"/>
</dbReference>
<evidence type="ECO:0000313" key="2">
    <source>
        <dbReference type="Proteomes" id="UP000305921"/>
    </source>
</evidence>
<gene>
    <name evidence="1" type="ORF">FEF34_39830</name>
</gene>
<proteinExistence type="predicted"/>
<protein>
    <submittedName>
        <fullName evidence="1">Uncharacterized protein</fullName>
    </submittedName>
</protein>
<dbReference type="AlphaFoldDB" id="A0A5R9DTG4"/>
<evidence type="ECO:0000313" key="1">
    <source>
        <dbReference type="EMBL" id="TLQ38970.1"/>
    </source>
</evidence>
<reference evidence="1 2" key="1">
    <citation type="submission" date="2019-05" db="EMBL/GenBank/DDBJ databases">
        <title>Streptomyces marianii sp. nov., a novel marine actinomycete from southern coast of India.</title>
        <authorList>
            <person name="Iniyan A.M."/>
            <person name="Wink J."/>
            <person name="Ramprasad E."/>
            <person name="Ramana C.V."/>
            <person name="Bunk B."/>
            <person name="Sproer C."/>
            <person name="Joseph F.-J.R.S."/>
            <person name="Vincent S.G.P."/>
        </authorList>
    </citation>
    <scope>NUCLEOTIDE SEQUENCE [LARGE SCALE GENOMIC DNA]</scope>
    <source>
        <strain evidence="1 2">ICN19</strain>
    </source>
</reference>
<accession>A0A5R9DTG4</accession>